<evidence type="ECO:0000256" key="6">
    <source>
        <dbReference type="ARBA" id="ARBA00022927"/>
    </source>
</evidence>
<dbReference type="FunFam" id="1.10.10.570:FF:000003">
    <property type="entry name" value="Vacuolar protein-sorting-associated protein 25"/>
    <property type="match status" value="1"/>
</dbReference>
<evidence type="ECO:0000256" key="1">
    <source>
        <dbReference type="ARBA" id="ARBA00004496"/>
    </source>
</evidence>
<accession>A0A162Q6R0</accession>
<keyword evidence="5" id="KW-0963">Cytoplasm</keyword>
<dbReference type="InterPro" id="IPR036390">
    <property type="entry name" value="WH_DNA-bd_sf"/>
</dbReference>
<evidence type="ECO:0000256" key="5">
    <source>
        <dbReference type="ARBA" id="ARBA00022490"/>
    </source>
</evidence>
<dbReference type="Gene3D" id="1.10.10.570">
    <property type="entry name" value="Winged helix' DNA-binding domain. Chain C. Domain 1"/>
    <property type="match status" value="1"/>
</dbReference>
<dbReference type="InterPro" id="IPR036388">
    <property type="entry name" value="WH-like_DNA-bd_sf"/>
</dbReference>
<evidence type="ECO:0000256" key="3">
    <source>
        <dbReference type="ARBA" id="ARBA00017934"/>
    </source>
</evidence>
<dbReference type="PANTHER" id="PTHR13149">
    <property type="entry name" value="VACUOLAR PROTEIN SORTING-ASSOCIATED PROTEIN VPS25"/>
    <property type="match status" value="1"/>
</dbReference>
<dbReference type="Pfam" id="PF05871">
    <property type="entry name" value="ESCRT-II"/>
    <property type="match status" value="1"/>
</dbReference>
<dbReference type="SUPFAM" id="SSF46785">
    <property type="entry name" value="Winged helix' DNA-binding domain"/>
    <property type="match status" value="2"/>
</dbReference>
<dbReference type="EMBL" id="LRGB01000389">
    <property type="protein sequence ID" value="KZS19399.1"/>
    <property type="molecule type" value="Genomic_DNA"/>
</dbReference>
<dbReference type="GO" id="GO:0005198">
    <property type="term" value="F:structural molecule activity"/>
    <property type="evidence" value="ECO:0007669"/>
    <property type="project" value="TreeGrafter"/>
</dbReference>
<dbReference type="Proteomes" id="UP000076858">
    <property type="component" value="Unassembled WGS sequence"/>
</dbReference>
<protein>
    <recommendedName>
        <fullName evidence="3">Vacuolar protein-sorting-associated protein 25</fullName>
    </recommendedName>
    <alternativeName>
        <fullName evidence="7">ESCRT-II complex subunit VPS25</fullName>
    </alternativeName>
</protein>
<keyword evidence="9" id="KW-1185">Reference proteome</keyword>
<dbReference type="Gene3D" id="1.10.10.10">
    <property type="entry name" value="Winged helix-like DNA-binding domain superfamily/Winged helix DNA-binding domain"/>
    <property type="match status" value="1"/>
</dbReference>
<proteinExistence type="inferred from homology"/>
<dbReference type="InterPro" id="IPR008570">
    <property type="entry name" value="ESCRT-II_cplx_Vps25-sub"/>
</dbReference>
<comment type="caution">
    <text evidence="8">The sequence shown here is derived from an EMBL/GenBank/DDBJ whole genome shotgun (WGS) entry which is preliminary data.</text>
</comment>
<evidence type="ECO:0000256" key="4">
    <source>
        <dbReference type="ARBA" id="ARBA00022448"/>
    </source>
</evidence>
<name>A0A162Q6R0_9CRUS</name>
<evidence type="ECO:0000313" key="8">
    <source>
        <dbReference type="EMBL" id="KZS19399.1"/>
    </source>
</evidence>
<evidence type="ECO:0000313" key="9">
    <source>
        <dbReference type="Proteomes" id="UP000076858"/>
    </source>
</evidence>
<dbReference type="GO" id="GO:0000814">
    <property type="term" value="C:ESCRT II complex"/>
    <property type="evidence" value="ECO:0007669"/>
    <property type="project" value="InterPro"/>
</dbReference>
<keyword evidence="4" id="KW-0813">Transport</keyword>
<keyword evidence="6" id="KW-0653">Protein transport</keyword>
<dbReference type="STRING" id="35525.A0A162Q6R0"/>
<dbReference type="OrthoDB" id="245150at2759"/>
<dbReference type="FunFam" id="1.10.10.10:FF:000141">
    <property type="entry name" value="vacuolar protein-sorting-associated protein 25"/>
    <property type="match status" value="1"/>
</dbReference>
<reference evidence="8 9" key="1">
    <citation type="submission" date="2016-03" db="EMBL/GenBank/DDBJ databases">
        <title>EvidentialGene: Evidence-directed Construction of Genes on Genomes.</title>
        <authorList>
            <person name="Gilbert D.G."/>
            <person name="Choi J.-H."/>
            <person name="Mockaitis K."/>
            <person name="Colbourne J."/>
            <person name="Pfrender M."/>
        </authorList>
    </citation>
    <scope>NUCLEOTIDE SEQUENCE [LARGE SCALE GENOMIC DNA]</scope>
    <source>
        <strain evidence="8 9">Xinb3</strain>
        <tissue evidence="8">Complete organism</tissue>
    </source>
</reference>
<comment type="similarity">
    <text evidence="2">Belongs to the VPS25 family.</text>
</comment>
<comment type="subcellular location">
    <subcellularLocation>
        <location evidence="1">Cytoplasm</location>
    </subcellularLocation>
</comment>
<evidence type="ECO:0000256" key="2">
    <source>
        <dbReference type="ARBA" id="ARBA00009674"/>
    </source>
</evidence>
<dbReference type="AlphaFoldDB" id="A0A162Q6R0"/>
<evidence type="ECO:0000256" key="7">
    <source>
        <dbReference type="ARBA" id="ARBA00030094"/>
    </source>
</evidence>
<sequence>MEFSWPWEYDFPPFFTLQPNLDTQKKQLEAWRKLVIDYCHHNKIFVLDVQESIPLFQNKTIDRQLSSEGIKRVLEILQENNQIEWCDKSKKQCFVYWKTPQEWGNLIYCYIIDKGMTNTVCTLYELTEGDDVKNEEFAGLDKSMLLKALETLEASKKAEVIMFGGSEGVKFF</sequence>
<dbReference type="InterPro" id="IPR014041">
    <property type="entry name" value="ESCRT-II_cplx_Vps25-sub_N"/>
</dbReference>
<dbReference type="GO" id="GO:0043328">
    <property type="term" value="P:protein transport to vacuole involved in ubiquitin-dependent protein catabolic process via the multivesicular body sorting pathway"/>
    <property type="evidence" value="ECO:0007669"/>
    <property type="project" value="TreeGrafter"/>
</dbReference>
<dbReference type="GO" id="GO:0042803">
    <property type="term" value="F:protein homodimerization activity"/>
    <property type="evidence" value="ECO:0007669"/>
    <property type="project" value="TreeGrafter"/>
</dbReference>
<dbReference type="GO" id="GO:0016236">
    <property type="term" value="P:macroautophagy"/>
    <property type="evidence" value="ECO:0007669"/>
    <property type="project" value="UniProtKB-ARBA"/>
</dbReference>
<gene>
    <name evidence="8" type="ORF">APZ42_014300</name>
</gene>
<organism evidence="8 9">
    <name type="scientific">Daphnia magna</name>
    <dbReference type="NCBI Taxonomy" id="35525"/>
    <lineage>
        <taxon>Eukaryota</taxon>
        <taxon>Metazoa</taxon>
        <taxon>Ecdysozoa</taxon>
        <taxon>Arthropoda</taxon>
        <taxon>Crustacea</taxon>
        <taxon>Branchiopoda</taxon>
        <taxon>Diplostraca</taxon>
        <taxon>Cladocera</taxon>
        <taxon>Anomopoda</taxon>
        <taxon>Daphniidae</taxon>
        <taxon>Daphnia</taxon>
    </lineage>
</organism>
<dbReference type="PANTHER" id="PTHR13149:SF0">
    <property type="entry name" value="VACUOLAR PROTEIN-SORTING-ASSOCIATED PROTEIN 25"/>
    <property type="match status" value="1"/>
</dbReference>